<dbReference type="InterPro" id="IPR036397">
    <property type="entry name" value="RNaseH_sf"/>
</dbReference>
<reference evidence="2 3" key="1">
    <citation type="submission" date="2015-07" db="EMBL/GenBank/DDBJ databases">
        <title>The genome of Pseudoloma neurophilia, a relevant intracellular parasite of the zebrafish.</title>
        <authorList>
            <person name="Ndikumana S."/>
            <person name="Pelin A."/>
            <person name="Sanders J."/>
            <person name="Corradi N."/>
        </authorList>
    </citation>
    <scope>NUCLEOTIDE SEQUENCE [LARGE SCALE GENOMIC DNA]</scope>
    <source>
        <strain evidence="2 3">MK1</strain>
    </source>
</reference>
<feature type="non-terminal residue" evidence="2">
    <location>
        <position position="1"/>
    </location>
</feature>
<name>A0A0R0LYJ7_9MICR</name>
<dbReference type="Gene3D" id="3.30.420.10">
    <property type="entry name" value="Ribonuclease H-like superfamily/Ribonuclease H"/>
    <property type="match status" value="1"/>
</dbReference>
<evidence type="ECO:0000259" key="1">
    <source>
        <dbReference type="Pfam" id="PF13358"/>
    </source>
</evidence>
<sequence>RWMYANTFLRLISEDDGNNCFFIDEVGFKLSIRRTRGRSLSGTRATTTVPGLRSNDINACAIISKHEILHYKLERTAYDTTKFSEFLNEVFEKFDDLNIKRACLIMDNASFHKTPQIAAIIRNRGHRLLLLPPYRSFLNPIENLFSQWKEYIRQGTPQTTEQLFSLIHMAVSLITRQNCRNYYTRMIGFLSRAP</sequence>
<proteinExistence type="predicted"/>
<dbReference type="VEuPathDB" id="MicrosporidiaDB:M153_235920002"/>
<organism evidence="2 3">
    <name type="scientific">Pseudoloma neurophilia</name>
    <dbReference type="NCBI Taxonomy" id="146866"/>
    <lineage>
        <taxon>Eukaryota</taxon>
        <taxon>Fungi</taxon>
        <taxon>Fungi incertae sedis</taxon>
        <taxon>Microsporidia</taxon>
        <taxon>Pseudoloma</taxon>
    </lineage>
</organism>
<dbReference type="PANTHER" id="PTHR46564:SF1">
    <property type="entry name" value="TRANSPOSASE"/>
    <property type="match status" value="1"/>
</dbReference>
<comment type="caution">
    <text evidence="2">The sequence shown here is derived from an EMBL/GenBank/DDBJ whole genome shotgun (WGS) entry which is preliminary data.</text>
</comment>
<dbReference type="GO" id="GO:0003676">
    <property type="term" value="F:nucleic acid binding"/>
    <property type="evidence" value="ECO:0007669"/>
    <property type="project" value="InterPro"/>
</dbReference>
<dbReference type="AlphaFoldDB" id="A0A0R0LYJ7"/>
<dbReference type="EMBL" id="LGUB01001496">
    <property type="protein sequence ID" value="KRH91815.1"/>
    <property type="molecule type" value="Genomic_DNA"/>
</dbReference>
<accession>A0A0R0LYJ7</accession>
<evidence type="ECO:0000313" key="2">
    <source>
        <dbReference type="EMBL" id="KRH91815.1"/>
    </source>
</evidence>
<keyword evidence="3" id="KW-1185">Reference proteome</keyword>
<dbReference type="InterPro" id="IPR038717">
    <property type="entry name" value="Tc1-like_DDE_dom"/>
</dbReference>
<protein>
    <submittedName>
        <fullName evidence="2">Putative Mariner transposable element</fullName>
    </submittedName>
</protein>
<evidence type="ECO:0000313" key="3">
    <source>
        <dbReference type="Proteomes" id="UP000051530"/>
    </source>
</evidence>
<dbReference type="Pfam" id="PF13358">
    <property type="entry name" value="DDE_3"/>
    <property type="match status" value="1"/>
</dbReference>
<dbReference type="Proteomes" id="UP000051530">
    <property type="component" value="Unassembled WGS sequence"/>
</dbReference>
<dbReference type="PANTHER" id="PTHR46564">
    <property type="entry name" value="TRANSPOSASE"/>
    <property type="match status" value="1"/>
</dbReference>
<gene>
    <name evidence="2" type="ORF">M153_235920002</name>
</gene>
<feature type="non-terminal residue" evidence="2">
    <location>
        <position position="194"/>
    </location>
</feature>
<feature type="domain" description="Tc1-like transposase DDE" evidence="1">
    <location>
        <begin position="21"/>
        <end position="163"/>
    </location>
</feature>
<dbReference type="OrthoDB" id="5153311at2759"/>